<organism evidence="1 2">
    <name type="scientific">Sphaerobolus stellatus (strain SS14)</name>
    <dbReference type="NCBI Taxonomy" id="990650"/>
    <lineage>
        <taxon>Eukaryota</taxon>
        <taxon>Fungi</taxon>
        <taxon>Dikarya</taxon>
        <taxon>Basidiomycota</taxon>
        <taxon>Agaricomycotina</taxon>
        <taxon>Agaricomycetes</taxon>
        <taxon>Phallomycetidae</taxon>
        <taxon>Geastrales</taxon>
        <taxon>Sphaerobolaceae</taxon>
        <taxon>Sphaerobolus</taxon>
    </lineage>
</organism>
<dbReference type="HOGENOM" id="CLU_2759455_0_0_1"/>
<protein>
    <submittedName>
        <fullName evidence="1">Uncharacterized protein</fullName>
    </submittedName>
</protein>
<accession>A0A0C9TT75</accession>
<gene>
    <name evidence="1" type="ORF">M422DRAFT_274009</name>
</gene>
<name>A0A0C9TT75_SPHS4</name>
<proteinExistence type="predicted"/>
<dbReference type="EMBL" id="KN837436">
    <property type="protein sequence ID" value="KIJ25059.1"/>
    <property type="molecule type" value="Genomic_DNA"/>
</dbReference>
<dbReference type="AlphaFoldDB" id="A0A0C9TT75"/>
<sequence>MPLIADVCTVPVILPHTVVSGSAMGPNPSDKEQRHRIGISPLGTTGPGILPQTRMSIFSLVPLPCPQQHI</sequence>
<dbReference type="Proteomes" id="UP000054279">
    <property type="component" value="Unassembled WGS sequence"/>
</dbReference>
<evidence type="ECO:0000313" key="1">
    <source>
        <dbReference type="EMBL" id="KIJ25059.1"/>
    </source>
</evidence>
<reference evidence="1 2" key="1">
    <citation type="submission" date="2014-06" db="EMBL/GenBank/DDBJ databases">
        <title>Evolutionary Origins and Diversification of the Mycorrhizal Mutualists.</title>
        <authorList>
            <consortium name="DOE Joint Genome Institute"/>
            <consortium name="Mycorrhizal Genomics Consortium"/>
            <person name="Kohler A."/>
            <person name="Kuo A."/>
            <person name="Nagy L.G."/>
            <person name="Floudas D."/>
            <person name="Copeland A."/>
            <person name="Barry K.W."/>
            <person name="Cichocki N."/>
            <person name="Veneault-Fourrey C."/>
            <person name="LaButti K."/>
            <person name="Lindquist E.A."/>
            <person name="Lipzen A."/>
            <person name="Lundell T."/>
            <person name="Morin E."/>
            <person name="Murat C."/>
            <person name="Riley R."/>
            <person name="Ohm R."/>
            <person name="Sun H."/>
            <person name="Tunlid A."/>
            <person name="Henrissat B."/>
            <person name="Grigoriev I.V."/>
            <person name="Hibbett D.S."/>
            <person name="Martin F."/>
        </authorList>
    </citation>
    <scope>NUCLEOTIDE SEQUENCE [LARGE SCALE GENOMIC DNA]</scope>
    <source>
        <strain evidence="1 2">SS14</strain>
    </source>
</reference>
<evidence type="ECO:0000313" key="2">
    <source>
        <dbReference type="Proteomes" id="UP000054279"/>
    </source>
</evidence>
<keyword evidence="2" id="KW-1185">Reference proteome</keyword>